<keyword evidence="4" id="KW-1185">Reference proteome</keyword>
<proteinExistence type="predicted"/>
<evidence type="ECO:0000313" key="4">
    <source>
        <dbReference type="Proteomes" id="UP001156856"/>
    </source>
</evidence>
<dbReference type="Proteomes" id="UP001156856">
    <property type="component" value="Unassembled WGS sequence"/>
</dbReference>
<reference evidence="4" key="2">
    <citation type="journal article" date="2019" name="Int. J. Syst. Evol. Microbiol.">
        <title>The Global Catalogue of Microorganisms (GCM) 10K type strain sequencing project: providing services to taxonomists for standard genome sequencing and annotation.</title>
        <authorList>
            <consortium name="The Broad Institute Genomics Platform"/>
            <consortium name="The Broad Institute Genome Sequencing Center for Infectious Disease"/>
            <person name="Wu L."/>
            <person name="Ma J."/>
        </authorList>
    </citation>
    <scope>NUCLEOTIDE SEQUENCE [LARGE SCALE GENOMIC DNA]</scope>
    <source>
        <strain evidence="4">NBRC 107715</strain>
    </source>
</reference>
<dbReference type="Proteomes" id="UP000321960">
    <property type="component" value="Unassembled WGS sequence"/>
</dbReference>
<sequence length="81" mass="8776">MDVIVNPIGAAGTEWSLYDRLGRHLGLIRKSQWPNEPFTIVPERGSRLDGIEILYPSLDGALAAIEVRLGGTCELVGGSTR</sequence>
<dbReference type="OrthoDB" id="8450050at2"/>
<dbReference type="RefSeq" id="WP_147028888.1">
    <property type="nucleotide sequence ID" value="NZ_BJZU01000154.1"/>
</dbReference>
<dbReference type="EMBL" id="BSPK01000027">
    <property type="protein sequence ID" value="GLS63818.1"/>
    <property type="molecule type" value="Genomic_DNA"/>
</dbReference>
<dbReference type="EMBL" id="BJZU01000154">
    <property type="protein sequence ID" value="GEP07437.1"/>
    <property type="molecule type" value="Genomic_DNA"/>
</dbReference>
<evidence type="ECO:0000313" key="1">
    <source>
        <dbReference type="EMBL" id="GEP07437.1"/>
    </source>
</evidence>
<evidence type="ECO:0000313" key="3">
    <source>
        <dbReference type="Proteomes" id="UP000321960"/>
    </source>
</evidence>
<accession>A0A512JBV9</accession>
<organism evidence="1 3">
    <name type="scientific">Methylobacterium oxalidis</name>
    <dbReference type="NCBI Taxonomy" id="944322"/>
    <lineage>
        <taxon>Bacteria</taxon>
        <taxon>Pseudomonadati</taxon>
        <taxon>Pseudomonadota</taxon>
        <taxon>Alphaproteobacteria</taxon>
        <taxon>Hyphomicrobiales</taxon>
        <taxon>Methylobacteriaceae</taxon>
        <taxon>Methylobacterium</taxon>
    </lineage>
</organism>
<comment type="caution">
    <text evidence="1">The sequence shown here is derived from an EMBL/GenBank/DDBJ whole genome shotgun (WGS) entry which is preliminary data.</text>
</comment>
<reference evidence="1 3" key="3">
    <citation type="submission" date="2019-07" db="EMBL/GenBank/DDBJ databases">
        <title>Whole genome shotgun sequence of Methylobacterium oxalidis NBRC 107715.</title>
        <authorList>
            <person name="Hosoyama A."/>
            <person name="Uohara A."/>
            <person name="Ohji S."/>
            <person name="Ichikawa N."/>
        </authorList>
    </citation>
    <scope>NUCLEOTIDE SEQUENCE [LARGE SCALE GENOMIC DNA]</scope>
    <source>
        <strain evidence="1 3">NBRC 107715</strain>
    </source>
</reference>
<reference evidence="2" key="4">
    <citation type="submission" date="2023-01" db="EMBL/GenBank/DDBJ databases">
        <title>Draft genome sequence of Methylobacterium oxalidis strain NBRC 107715.</title>
        <authorList>
            <person name="Sun Q."/>
            <person name="Mori K."/>
        </authorList>
    </citation>
    <scope>NUCLEOTIDE SEQUENCE</scope>
    <source>
        <strain evidence="2">NBRC 107715</strain>
    </source>
</reference>
<gene>
    <name evidence="2" type="ORF">GCM10007888_21990</name>
    <name evidence="1" type="ORF">MOX02_54750</name>
</gene>
<reference evidence="2" key="1">
    <citation type="journal article" date="2014" name="Int. J. Syst. Evol. Microbiol.">
        <title>Complete genome of a new Firmicutes species belonging to the dominant human colonic microbiota ('Ruminococcus bicirculans') reveals two chromosomes and a selective capacity to utilize plant glucans.</title>
        <authorList>
            <consortium name="NISC Comparative Sequencing Program"/>
            <person name="Wegmann U."/>
            <person name="Louis P."/>
            <person name="Goesmann A."/>
            <person name="Henrissat B."/>
            <person name="Duncan S.H."/>
            <person name="Flint H.J."/>
        </authorList>
    </citation>
    <scope>NUCLEOTIDE SEQUENCE</scope>
    <source>
        <strain evidence="2">NBRC 107715</strain>
    </source>
</reference>
<protein>
    <submittedName>
        <fullName evidence="1">Uncharacterized protein</fullName>
    </submittedName>
</protein>
<name>A0A512JBV9_9HYPH</name>
<dbReference type="AlphaFoldDB" id="A0A512JBV9"/>
<evidence type="ECO:0000313" key="2">
    <source>
        <dbReference type="EMBL" id="GLS63818.1"/>
    </source>
</evidence>